<protein>
    <submittedName>
        <fullName evidence="5">Transcriptional regulator</fullName>
    </submittedName>
</protein>
<organism evidence="5 6">
    <name type="scientific">Streptococcus suis</name>
    <dbReference type="NCBI Taxonomy" id="1307"/>
    <lineage>
        <taxon>Bacteria</taxon>
        <taxon>Bacillati</taxon>
        <taxon>Bacillota</taxon>
        <taxon>Bacilli</taxon>
        <taxon>Lactobacillales</taxon>
        <taxon>Streptococcaceae</taxon>
        <taxon>Streptococcus</taxon>
    </lineage>
</organism>
<dbReference type="Proteomes" id="UP000072794">
    <property type="component" value="Unassembled WGS sequence"/>
</dbReference>
<dbReference type="Pfam" id="PF01381">
    <property type="entry name" value="HTH_3"/>
    <property type="match status" value="1"/>
</dbReference>
<keyword evidence="1" id="KW-0805">Transcription regulation</keyword>
<dbReference type="PANTHER" id="PTHR40661">
    <property type="match status" value="1"/>
</dbReference>
<reference evidence="5 6" key="1">
    <citation type="submission" date="2016-02" db="EMBL/GenBank/DDBJ databases">
        <authorList>
            <consortium name="Pathogen Informatics"/>
        </authorList>
    </citation>
    <scope>NUCLEOTIDE SEQUENCE [LARGE SCALE GENOMIC DNA]</scope>
    <source>
        <strain evidence="5 6">LSS52</strain>
    </source>
</reference>
<evidence type="ECO:0000313" key="6">
    <source>
        <dbReference type="Proteomes" id="UP000072794"/>
    </source>
</evidence>
<evidence type="ECO:0000256" key="3">
    <source>
        <dbReference type="ARBA" id="ARBA00023163"/>
    </source>
</evidence>
<dbReference type="InterPro" id="IPR036286">
    <property type="entry name" value="LexA/Signal_pep-like_sf"/>
</dbReference>
<dbReference type="InterPro" id="IPR039418">
    <property type="entry name" value="LexA-like"/>
</dbReference>
<gene>
    <name evidence="5" type="ORF">ERS132414_01019</name>
</gene>
<dbReference type="Pfam" id="PF00717">
    <property type="entry name" value="Peptidase_S24"/>
    <property type="match status" value="1"/>
</dbReference>
<keyword evidence="2" id="KW-0238">DNA-binding</keyword>
<sequence length="228" mass="26483">MFLGERLKDLRINKKLSQDKLGSLLEVSKVAISNWETGKSVPSEANLERIAKVFDVDVHYFYSYGELLTIFNKLNPALQGRLIEYAATMLKQQEVNNPSSATKYPYKTYNMDSFLETLNDSSKIPSFTLNYDYTKTLYQFALWMQDDSLEPEIPMGEVVLLKFANEVEDGKLYLVVFNGQPMFRRVYKHSTYYKFMPINTKYDTIFAPFEEKPEIIGEIVGHFKPIEN</sequence>
<dbReference type="GO" id="GO:0003677">
    <property type="term" value="F:DNA binding"/>
    <property type="evidence" value="ECO:0007669"/>
    <property type="project" value="UniProtKB-KW"/>
</dbReference>
<evidence type="ECO:0000259" key="4">
    <source>
        <dbReference type="PROSITE" id="PS50943"/>
    </source>
</evidence>
<dbReference type="AlphaFoldDB" id="A0A0Z8FNH9"/>
<dbReference type="InterPro" id="IPR001387">
    <property type="entry name" value="Cro/C1-type_HTH"/>
</dbReference>
<evidence type="ECO:0000256" key="1">
    <source>
        <dbReference type="ARBA" id="ARBA00023015"/>
    </source>
</evidence>
<proteinExistence type="predicted"/>
<dbReference type="SUPFAM" id="SSF51306">
    <property type="entry name" value="LexA/Signal peptidase"/>
    <property type="match status" value="1"/>
</dbReference>
<dbReference type="InterPro" id="IPR010982">
    <property type="entry name" value="Lambda_DNA-bd_dom_sf"/>
</dbReference>
<dbReference type="SUPFAM" id="SSF47413">
    <property type="entry name" value="lambda repressor-like DNA-binding domains"/>
    <property type="match status" value="1"/>
</dbReference>
<dbReference type="Gene3D" id="2.10.109.10">
    <property type="entry name" value="Umud Fragment, subunit A"/>
    <property type="match status" value="1"/>
</dbReference>
<name>A0A0Z8FNH9_STRSU</name>
<dbReference type="Gene3D" id="1.10.260.40">
    <property type="entry name" value="lambda repressor-like DNA-binding domains"/>
    <property type="match status" value="1"/>
</dbReference>
<dbReference type="CDD" id="cd00093">
    <property type="entry name" value="HTH_XRE"/>
    <property type="match status" value="1"/>
</dbReference>
<dbReference type="CDD" id="cd06529">
    <property type="entry name" value="S24_LexA-like"/>
    <property type="match status" value="1"/>
</dbReference>
<dbReference type="PANTHER" id="PTHR40661:SF1">
    <property type="entry name" value="HTH CRO_C1-TYPE DOMAIN-CONTAINING PROTEIN"/>
    <property type="match status" value="1"/>
</dbReference>
<evidence type="ECO:0000256" key="2">
    <source>
        <dbReference type="ARBA" id="ARBA00023125"/>
    </source>
</evidence>
<evidence type="ECO:0000313" key="5">
    <source>
        <dbReference type="EMBL" id="CYU83692.1"/>
    </source>
</evidence>
<dbReference type="RefSeq" id="WP_044775817.1">
    <property type="nucleotide sequence ID" value="NZ_CEDY01000002.1"/>
</dbReference>
<dbReference type="InterPro" id="IPR015927">
    <property type="entry name" value="Peptidase_S24_S26A/B/C"/>
</dbReference>
<dbReference type="EMBL" id="FIHA01000016">
    <property type="protein sequence ID" value="CYU83692.1"/>
    <property type="molecule type" value="Genomic_DNA"/>
</dbReference>
<keyword evidence="3" id="KW-0804">Transcription</keyword>
<feature type="domain" description="HTH cro/C1-type" evidence="4">
    <location>
        <begin position="7"/>
        <end position="61"/>
    </location>
</feature>
<dbReference type="PROSITE" id="PS50943">
    <property type="entry name" value="HTH_CROC1"/>
    <property type="match status" value="1"/>
</dbReference>
<accession>A0A0Z8FNH9</accession>
<dbReference type="SMART" id="SM00530">
    <property type="entry name" value="HTH_XRE"/>
    <property type="match status" value="1"/>
</dbReference>